<comment type="caution">
    <text evidence="5">The sequence shown here is derived from an EMBL/GenBank/DDBJ whole genome shotgun (WGS) entry which is preliminary data.</text>
</comment>
<dbReference type="Proteomes" id="UP001186944">
    <property type="component" value="Unassembled WGS sequence"/>
</dbReference>
<dbReference type="Pfam" id="PF00386">
    <property type="entry name" value="C1q"/>
    <property type="match status" value="1"/>
</dbReference>
<dbReference type="InterPro" id="IPR008983">
    <property type="entry name" value="Tumour_necrosis_fac-like_dom"/>
</dbReference>
<dbReference type="EMBL" id="VSWD01000007">
    <property type="protein sequence ID" value="KAK3097655.1"/>
    <property type="molecule type" value="Genomic_DNA"/>
</dbReference>
<dbReference type="PANTHER" id="PTHR22923">
    <property type="entry name" value="CEREBELLIN-RELATED"/>
    <property type="match status" value="1"/>
</dbReference>
<dbReference type="Gene3D" id="2.60.120.40">
    <property type="match status" value="1"/>
</dbReference>
<comment type="subcellular location">
    <subcellularLocation>
        <location evidence="1">Secreted</location>
    </subcellularLocation>
</comment>
<organism evidence="5 6">
    <name type="scientific">Pinctada imbricata</name>
    <name type="common">Atlantic pearl-oyster</name>
    <name type="synonym">Pinctada martensii</name>
    <dbReference type="NCBI Taxonomy" id="66713"/>
    <lineage>
        <taxon>Eukaryota</taxon>
        <taxon>Metazoa</taxon>
        <taxon>Spiralia</taxon>
        <taxon>Lophotrochozoa</taxon>
        <taxon>Mollusca</taxon>
        <taxon>Bivalvia</taxon>
        <taxon>Autobranchia</taxon>
        <taxon>Pteriomorphia</taxon>
        <taxon>Pterioida</taxon>
        <taxon>Pterioidea</taxon>
        <taxon>Pteriidae</taxon>
        <taxon>Pinctada</taxon>
    </lineage>
</organism>
<name>A0AA88Y3E6_PINIB</name>
<sequence length="155" mass="16919">MLMPPTDAAPDPDLQAVAFSASISHLFNSSVGPHHHFIYDSVETNVGNHYNQYTGTFTAPSKGVYVFAWSIETQGNSRTGSQHDGEIFTELIRNGSILGRLHADSELAWDDDSATGIKALVLNSGDVVYIRSGTYMEGDFYSGQHGGWTFSGWKI</sequence>
<reference evidence="5" key="1">
    <citation type="submission" date="2019-08" db="EMBL/GenBank/DDBJ databases">
        <title>The improved chromosome-level genome for the pearl oyster Pinctada fucata martensii using PacBio sequencing and Hi-C.</title>
        <authorList>
            <person name="Zheng Z."/>
        </authorList>
    </citation>
    <scope>NUCLEOTIDE SEQUENCE</scope>
    <source>
        <strain evidence="5">ZZ-2019</strain>
        <tissue evidence="5">Adductor muscle</tissue>
    </source>
</reference>
<dbReference type="InterPro" id="IPR050822">
    <property type="entry name" value="Cerebellin_Synaptic_Org"/>
</dbReference>
<evidence type="ECO:0000256" key="3">
    <source>
        <dbReference type="ARBA" id="ARBA00022729"/>
    </source>
</evidence>
<evidence type="ECO:0000313" key="6">
    <source>
        <dbReference type="Proteomes" id="UP001186944"/>
    </source>
</evidence>
<evidence type="ECO:0000313" key="5">
    <source>
        <dbReference type="EMBL" id="KAK3097655.1"/>
    </source>
</evidence>
<evidence type="ECO:0000259" key="4">
    <source>
        <dbReference type="PROSITE" id="PS50871"/>
    </source>
</evidence>
<keyword evidence="6" id="KW-1185">Reference proteome</keyword>
<accession>A0AA88Y3E6</accession>
<gene>
    <name evidence="5" type="ORF">FSP39_011768</name>
</gene>
<dbReference type="SMART" id="SM00110">
    <property type="entry name" value="C1Q"/>
    <property type="match status" value="1"/>
</dbReference>
<proteinExistence type="predicted"/>
<dbReference type="PROSITE" id="PS50871">
    <property type="entry name" value="C1Q"/>
    <property type="match status" value="1"/>
</dbReference>
<keyword evidence="2" id="KW-0964">Secreted</keyword>
<dbReference type="SUPFAM" id="SSF49842">
    <property type="entry name" value="TNF-like"/>
    <property type="match status" value="1"/>
</dbReference>
<feature type="domain" description="C1q" evidence="4">
    <location>
        <begin position="12"/>
        <end position="155"/>
    </location>
</feature>
<keyword evidence="3" id="KW-0732">Signal</keyword>
<evidence type="ECO:0000256" key="1">
    <source>
        <dbReference type="ARBA" id="ARBA00004613"/>
    </source>
</evidence>
<dbReference type="GO" id="GO:0005576">
    <property type="term" value="C:extracellular region"/>
    <property type="evidence" value="ECO:0007669"/>
    <property type="project" value="UniProtKB-SubCell"/>
</dbReference>
<protein>
    <recommendedName>
        <fullName evidence="4">C1q domain-containing protein</fullName>
    </recommendedName>
</protein>
<dbReference type="AlphaFoldDB" id="A0AA88Y3E6"/>
<dbReference type="InterPro" id="IPR001073">
    <property type="entry name" value="C1q_dom"/>
</dbReference>
<evidence type="ECO:0000256" key="2">
    <source>
        <dbReference type="ARBA" id="ARBA00022525"/>
    </source>
</evidence>
<dbReference type="PANTHER" id="PTHR22923:SF115">
    <property type="entry name" value="COMPLEMENT C1Q TUMOR NECROSIS FACTOR-RELATED PROTEIN 3"/>
    <property type="match status" value="1"/>
</dbReference>